<accession>A0A2J6PUI3</accession>
<proteinExistence type="predicted"/>
<evidence type="ECO:0000313" key="2">
    <source>
        <dbReference type="EMBL" id="PMD17649.1"/>
    </source>
</evidence>
<dbReference type="Proteomes" id="UP000235672">
    <property type="component" value="Unassembled WGS sequence"/>
</dbReference>
<dbReference type="AlphaFoldDB" id="A0A2J6PUI3"/>
<feature type="region of interest" description="Disordered" evidence="1">
    <location>
        <begin position="231"/>
        <end position="251"/>
    </location>
</feature>
<evidence type="ECO:0000313" key="3">
    <source>
        <dbReference type="Proteomes" id="UP000235672"/>
    </source>
</evidence>
<dbReference type="OrthoDB" id="3552659at2759"/>
<organism evidence="2 3">
    <name type="scientific">Hyaloscypha hepaticicola</name>
    <dbReference type="NCBI Taxonomy" id="2082293"/>
    <lineage>
        <taxon>Eukaryota</taxon>
        <taxon>Fungi</taxon>
        <taxon>Dikarya</taxon>
        <taxon>Ascomycota</taxon>
        <taxon>Pezizomycotina</taxon>
        <taxon>Leotiomycetes</taxon>
        <taxon>Helotiales</taxon>
        <taxon>Hyaloscyphaceae</taxon>
        <taxon>Hyaloscypha</taxon>
    </lineage>
</organism>
<evidence type="ECO:0008006" key="4">
    <source>
        <dbReference type="Google" id="ProtNLM"/>
    </source>
</evidence>
<protein>
    <recommendedName>
        <fullName evidence="4">BTB domain-containing protein</fullName>
    </recommendedName>
</protein>
<sequence>MPPPESLEFLPDDLNHLSDNVTLQVSIGPRRRPCLYHLNNPICSEQTLAAFHRASDTWRKRNKTESFSLSLPPLEASVFGQVIQWMNHQRLGTIEEYDYENNDTVSQYLVLHILALKFRVQDLAVEALCRYKSCRNPYWEGLWLPLASEISYIVDNDEHASQVKYVVVVHIMSQLFSYRCAGDLGKIAVLLGCHEDFTLAVLRAVRDHMSKNVGAAQTCGVDGCLHHPQQWSQSDIEDSNRPPSEAGFSDFTDIVISTQPNTITKDDEDAMEAAEVLEALSEVRNPG</sequence>
<name>A0A2J6PUI3_9HELO</name>
<dbReference type="EMBL" id="KZ613498">
    <property type="protein sequence ID" value="PMD17649.1"/>
    <property type="molecule type" value="Genomic_DNA"/>
</dbReference>
<evidence type="ECO:0000256" key="1">
    <source>
        <dbReference type="SAM" id="MobiDB-lite"/>
    </source>
</evidence>
<reference evidence="2 3" key="1">
    <citation type="submission" date="2016-05" db="EMBL/GenBank/DDBJ databases">
        <title>A degradative enzymes factory behind the ericoid mycorrhizal symbiosis.</title>
        <authorList>
            <consortium name="DOE Joint Genome Institute"/>
            <person name="Martino E."/>
            <person name="Morin E."/>
            <person name="Grelet G."/>
            <person name="Kuo A."/>
            <person name="Kohler A."/>
            <person name="Daghino S."/>
            <person name="Barry K."/>
            <person name="Choi C."/>
            <person name="Cichocki N."/>
            <person name="Clum A."/>
            <person name="Copeland A."/>
            <person name="Hainaut M."/>
            <person name="Haridas S."/>
            <person name="Labutti K."/>
            <person name="Lindquist E."/>
            <person name="Lipzen A."/>
            <person name="Khouja H.-R."/>
            <person name="Murat C."/>
            <person name="Ohm R."/>
            <person name="Olson A."/>
            <person name="Spatafora J."/>
            <person name="Veneault-Fourrey C."/>
            <person name="Henrissat B."/>
            <person name="Grigoriev I."/>
            <person name="Martin F."/>
            <person name="Perotto S."/>
        </authorList>
    </citation>
    <scope>NUCLEOTIDE SEQUENCE [LARGE SCALE GENOMIC DNA]</scope>
    <source>
        <strain evidence="2 3">UAMH 7357</strain>
    </source>
</reference>
<keyword evidence="3" id="KW-1185">Reference proteome</keyword>
<gene>
    <name evidence="2" type="ORF">NA56DRAFT_661941</name>
</gene>